<reference evidence="1 2" key="1">
    <citation type="submission" date="2019-12" db="EMBL/GenBank/DDBJ databases">
        <title>A genome sequence resource for the geographically widespread anthracnose pathogen Colletotrichum asianum.</title>
        <authorList>
            <person name="Meng Y."/>
        </authorList>
    </citation>
    <scope>NUCLEOTIDE SEQUENCE [LARGE SCALE GENOMIC DNA]</scope>
    <source>
        <strain evidence="1 2">ICMP 18580</strain>
    </source>
</reference>
<evidence type="ECO:0000313" key="2">
    <source>
        <dbReference type="Proteomes" id="UP000434172"/>
    </source>
</evidence>
<organism evidence="1 2">
    <name type="scientific">Colletotrichum asianum</name>
    <dbReference type="NCBI Taxonomy" id="702518"/>
    <lineage>
        <taxon>Eukaryota</taxon>
        <taxon>Fungi</taxon>
        <taxon>Dikarya</taxon>
        <taxon>Ascomycota</taxon>
        <taxon>Pezizomycotina</taxon>
        <taxon>Sordariomycetes</taxon>
        <taxon>Hypocreomycetidae</taxon>
        <taxon>Glomerellales</taxon>
        <taxon>Glomerellaceae</taxon>
        <taxon>Colletotrichum</taxon>
        <taxon>Colletotrichum gloeosporioides species complex</taxon>
    </lineage>
</organism>
<accession>A0A8H3W0G9</accession>
<dbReference type="AlphaFoldDB" id="A0A8H3W0G9"/>
<sequence>MESAGSQPSSYSLLDDDDDEFKILPPMPGVRVAPHLKIVHLPPNNDAHTVADSDHPNPGCGGAIIVVKVMDSFKHAVVNKSEGMLKDERHGSDIFSSRYGRRWAAHSGGRRPFDYLEDEDDDDYLLLSPSTYVLPEPETTGFGKRIRKVFGF</sequence>
<dbReference type="OrthoDB" id="4840332at2759"/>
<gene>
    <name evidence="1" type="ORF">GQ607_013985</name>
</gene>
<dbReference type="Proteomes" id="UP000434172">
    <property type="component" value="Unassembled WGS sequence"/>
</dbReference>
<protein>
    <submittedName>
        <fullName evidence="1">Uncharacterized protein</fullName>
    </submittedName>
</protein>
<proteinExistence type="predicted"/>
<name>A0A8H3W0G9_9PEZI</name>
<keyword evidence="2" id="KW-1185">Reference proteome</keyword>
<evidence type="ECO:0000313" key="1">
    <source>
        <dbReference type="EMBL" id="KAF0318853.1"/>
    </source>
</evidence>
<comment type="caution">
    <text evidence="1">The sequence shown here is derived from an EMBL/GenBank/DDBJ whole genome shotgun (WGS) entry which is preliminary data.</text>
</comment>
<dbReference type="EMBL" id="WOWK01000104">
    <property type="protein sequence ID" value="KAF0318853.1"/>
    <property type="molecule type" value="Genomic_DNA"/>
</dbReference>